<dbReference type="STRING" id="1794912.AXX12_02290"/>
<evidence type="ECO:0000313" key="8">
    <source>
        <dbReference type="EMBL" id="KYZ76993.1"/>
    </source>
</evidence>
<comment type="similarity">
    <text evidence="2">Belongs to the EamA transporter family.</text>
</comment>
<feature type="transmembrane region" description="Helical" evidence="6">
    <location>
        <begin position="128"/>
        <end position="147"/>
    </location>
</feature>
<protein>
    <recommendedName>
        <fullName evidence="7">EamA domain-containing protein</fullName>
    </recommendedName>
</protein>
<feature type="transmembrane region" description="Helical" evidence="6">
    <location>
        <begin position="279"/>
        <end position="296"/>
    </location>
</feature>
<name>A0A154BSL7_ANASB</name>
<accession>A0A154BSL7</accession>
<evidence type="ECO:0000256" key="3">
    <source>
        <dbReference type="ARBA" id="ARBA00022692"/>
    </source>
</evidence>
<keyword evidence="3 6" id="KW-0812">Transmembrane</keyword>
<dbReference type="GO" id="GO:0016020">
    <property type="term" value="C:membrane"/>
    <property type="evidence" value="ECO:0007669"/>
    <property type="project" value="UniProtKB-SubCell"/>
</dbReference>
<feature type="transmembrane region" description="Helical" evidence="6">
    <location>
        <begin position="34"/>
        <end position="55"/>
    </location>
</feature>
<dbReference type="PANTHER" id="PTHR32322">
    <property type="entry name" value="INNER MEMBRANE TRANSPORTER"/>
    <property type="match status" value="1"/>
</dbReference>
<dbReference type="AlphaFoldDB" id="A0A154BSL7"/>
<gene>
    <name evidence="8" type="ORF">AXX12_02290</name>
</gene>
<feature type="domain" description="EamA" evidence="7">
    <location>
        <begin position="154"/>
        <end position="296"/>
    </location>
</feature>
<feature type="transmembrane region" description="Helical" evidence="6">
    <location>
        <begin position="98"/>
        <end position="116"/>
    </location>
</feature>
<feature type="transmembrane region" description="Helical" evidence="6">
    <location>
        <begin position="153"/>
        <end position="173"/>
    </location>
</feature>
<feature type="transmembrane region" description="Helical" evidence="6">
    <location>
        <begin position="254"/>
        <end position="273"/>
    </location>
</feature>
<evidence type="ECO:0000313" key="9">
    <source>
        <dbReference type="Proteomes" id="UP000076268"/>
    </source>
</evidence>
<feature type="transmembrane region" description="Helical" evidence="6">
    <location>
        <begin position="67"/>
        <end position="86"/>
    </location>
</feature>
<evidence type="ECO:0000256" key="1">
    <source>
        <dbReference type="ARBA" id="ARBA00004141"/>
    </source>
</evidence>
<organism evidence="8 9">
    <name type="scientific">Anaerosporomusa subterranea</name>
    <dbReference type="NCBI Taxonomy" id="1794912"/>
    <lineage>
        <taxon>Bacteria</taxon>
        <taxon>Bacillati</taxon>
        <taxon>Bacillota</taxon>
        <taxon>Negativicutes</taxon>
        <taxon>Acetonemataceae</taxon>
        <taxon>Anaerosporomusa</taxon>
    </lineage>
</organism>
<dbReference type="InterPro" id="IPR037185">
    <property type="entry name" value="EmrE-like"/>
</dbReference>
<evidence type="ECO:0000256" key="2">
    <source>
        <dbReference type="ARBA" id="ARBA00007362"/>
    </source>
</evidence>
<comment type="subcellular location">
    <subcellularLocation>
        <location evidence="1">Membrane</location>
        <topology evidence="1">Multi-pass membrane protein</topology>
    </subcellularLocation>
</comment>
<evidence type="ECO:0000256" key="4">
    <source>
        <dbReference type="ARBA" id="ARBA00022989"/>
    </source>
</evidence>
<dbReference type="OrthoDB" id="9799821at2"/>
<comment type="caution">
    <text evidence="8">The sequence shown here is derived from an EMBL/GenBank/DDBJ whole genome shotgun (WGS) entry which is preliminary data.</text>
</comment>
<dbReference type="InterPro" id="IPR050638">
    <property type="entry name" value="AA-Vitamin_Transporters"/>
</dbReference>
<evidence type="ECO:0000259" key="7">
    <source>
        <dbReference type="Pfam" id="PF00892"/>
    </source>
</evidence>
<keyword evidence="5 6" id="KW-0472">Membrane</keyword>
<evidence type="ECO:0000256" key="6">
    <source>
        <dbReference type="SAM" id="Phobius"/>
    </source>
</evidence>
<evidence type="ECO:0000256" key="5">
    <source>
        <dbReference type="ARBA" id="ARBA00023136"/>
    </source>
</evidence>
<dbReference type="InterPro" id="IPR000620">
    <property type="entry name" value="EamA_dom"/>
</dbReference>
<feature type="transmembrane region" description="Helical" evidence="6">
    <location>
        <begin position="219"/>
        <end position="242"/>
    </location>
</feature>
<keyword evidence="4 6" id="KW-1133">Transmembrane helix</keyword>
<dbReference type="EMBL" id="LSGP01000013">
    <property type="protein sequence ID" value="KYZ76993.1"/>
    <property type="molecule type" value="Genomic_DNA"/>
</dbReference>
<feature type="domain" description="EamA" evidence="7">
    <location>
        <begin position="11"/>
        <end position="139"/>
    </location>
</feature>
<keyword evidence="9" id="KW-1185">Reference proteome</keyword>
<feature type="transmembrane region" description="Helical" evidence="6">
    <location>
        <begin position="185"/>
        <end position="207"/>
    </location>
</feature>
<dbReference type="PANTHER" id="PTHR32322:SF2">
    <property type="entry name" value="EAMA DOMAIN-CONTAINING PROTEIN"/>
    <property type="match status" value="1"/>
</dbReference>
<reference evidence="8 9" key="1">
    <citation type="submission" date="2016-02" db="EMBL/GenBank/DDBJ databases">
        <title>Anaerosporomusa subterraneum gen. nov., sp. nov., a spore-forming obligate anaerobe isolated from saprolite.</title>
        <authorList>
            <person name="Choi J.K."/>
            <person name="Shah M."/>
            <person name="Yee N."/>
        </authorList>
    </citation>
    <scope>NUCLEOTIDE SEQUENCE [LARGE SCALE GENOMIC DNA]</scope>
    <source>
        <strain evidence="8 9">RU4</strain>
    </source>
</reference>
<sequence length="320" mass="34848">MSIRPPLLYVALTAVSLLWGTSFAAAQIGMRELAPLHLVTLRFLLASLVMALMLRSMTDNKIERIDLPQFVILGFMAITSYFWIQYTALQYTTSIDAALIIATSPIATALLSAITGGERLGWRSVTGILAAFGGVVLVITKGSFNALFQSTNIIGELLLLCNALVWAGFTLYGKTVMKKYRPFVAIAYIHIIGTLMLLPAALIPGLFAAEPIWQALSRITLPTVGAALYLALLCSVYAYYIWYVGIETIGAVRTAVFSYMNPLFAIIAGLLFMGETLSPFVLIGGIFVLGGVYWINSASNNHKDPSNENRSQHVTANRSH</sequence>
<dbReference type="Pfam" id="PF00892">
    <property type="entry name" value="EamA"/>
    <property type="match status" value="2"/>
</dbReference>
<proteinExistence type="inferred from homology"/>
<dbReference type="RefSeq" id="WP_066238505.1">
    <property type="nucleotide sequence ID" value="NZ_LSGP01000013.1"/>
</dbReference>
<dbReference type="Proteomes" id="UP000076268">
    <property type="component" value="Unassembled WGS sequence"/>
</dbReference>
<dbReference type="SUPFAM" id="SSF103481">
    <property type="entry name" value="Multidrug resistance efflux transporter EmrE"/>
    <property type="match status" value="2"/>
</dbReference>